<dbReference type="PROSITE" id="PS51257">
    <property type="entry name" value="PROKAR_LIPOPROTEIN"/>
    <property type="match status" value="1"/>
</dbReference>
<dbReference type="AlphaFoldDB" id="A0A1B1V3E9"/>
<keyword evidence="1" id="KW-0732">Signal</keyword>
<feature type="signal peptide" evidence="1">
    <location>
        <begin position="1"/>
        <end position="22"/>
    </location>
</feature>
<name>A0A1B1V3E9_9DIPT</name>
<dbReference type="EMBL" id="KX011355">
    <property type="protein sequence ID" value="ANW11434.1"/>
    <property type="molecule type" value="mRNA"/>
</dbReference>
<protein>
    <submittedName>
        <fullName evidence="2">LolSALOf</fullName>
    </submittedName>
</protein>
<sequence length="102" mass="11307">MKFYSIVLVAIFFLAGSYHVSGMSCEDNLSEIFKTFESECNSGARADAFMEFNPSSVGLSAEGLAIAEKCIAEAKANTHEKCKRFEDLYRCYLNTLLCSHLA</sequence>
<evidence type="ECO:0000313" key="2">
    <source>
        <dbReference type="EMBL" id="ANW11434.1"/>
    </source>
</evidence>
<accession>A0A1B1V3E9</accession>
<organism evidence="2">
    <name type="scientific">Bichromomyia olmeca</name>
    <dbReference type="NCBI Taxonomy" id="715919"/>
    <lineage>
        <taxon>Eukaryota</taxon>
        <taxon>Metazoa</taxon>
        <taxon>Ecdysozoa</taxon>
        <taxon>Arthropoda</taxon>
        <taxon>Hexapoda</taxon>
        <taxon>Insecta</taxon>
        <taxon>Pterygota</taxon>
        <taxon>Neoptera</taxon>
        <taxon>Endopterygota</taxon>
        <taxon>Diptera</taxon>
        <taxon>Nematocera</taxon>
        <taxon>Psychodoidea</taxon>
        <taxon>Psychodidae</taxon>
        <taxon>Bichromomyia</taxon>
    </lineage>
</organism>
<feature type="chain" id="PRO_5008531030" evidence="1">
    <location>
        <begin position="23"/>
        <end position="102"/>
    </location>
</feature>
<proteinExistence type="evidence at transcript level"/>
<evidence type="ECO:0000256" key="1">
    <source>
        <dbReference type="SAM" id="SignalP"/>
    </source>
</evidence>
<reference evidence="2" key="1">
    <citation type="journal article" date="2016" name="PLoS Negl. Trop. Dis.">
        <title>Molecular Diversity between Salivary Proteins from New World and Old World Sand Flies with Emphasis on Bichromomyia olmeca, the Sand Fly Vector of Leishmania mexicana in Mesoamerica.</title>
        <authorList>
            <person name="Abdeladhim M."/>
            <person name="V Coutinho-Abreu I."/>
            <person name="Townsend S."/>
            <person name="Pasos-Pinto S."/>
            <person name="Sanchez L."/>
            <person name="Rasouli M."/>
            <person name="B Guimaraes-Costa A."/>
            <person name="Aslan H."/>
            <person name="Francischetti I.M."/>
            <person name="Oliveira F."/>
            <person name="Becker I."/>
            <person name="Kamhawi S."/>
            <person name="Ribeiro J.M."/>
            <person name="Jochim R.C."/>
            <person name="Valenzuela J.G."/>
        </authorList>
    </citation>
    <scope>NUCLEOTIDE SEQUENCE</scope>
    <source>
        <tissue evidence="2">Salivary gland</tissue>
    </source>
</reference>